<name>A0A0B1SVF6_OESDE</name>
<organism evidence="1 2">
    <name type="scientific">Oesophagostomum dentatum</name>
    <name type="common">Nodular worm</name>
    <dbReference type="NCBI Taxonomy" id="61180"/>
    <lineage>
        <taxon>Eukaryota</taxon>
        <taxon>Metazoa</taxon>
        <taxon>Ecdysozoa</taxon>
        <taxon>Nematoda</taxon>
        <taxon>Chromadorea</taxon>
        <taxon>Rhabditida</taxon>
        <taxon>Rhabditina</taxon>
        <taxon>Rhabditomorpha</taxon>
        <taxon>Strongyloidea</taxon>
        <taxon>Strongylidae</taxon>
        <taxon>Oesophagostomum</taxon>
    </lineage>
</organism>
<reference evidence="1 2" key="1">
    <citation type="submission" date="2014-03" db="EMBL/GenBank/DDBJ databases">
        <title>Draft genome of the hookworm Oesophagostomum dentatum.</title>
        <authorList>
            <person name="Mitreva M."/>
        </authorList>
    </citation>
    <scope>NUCLEOTIDE SEQUENCE [LARGE SCALE GENOMIC DNA]</scope>
    <source>
        <strain evidence="1 2">OD-Hann</strain>
    </source>
</reference>
<evidence type="ECO:0000313" key="2">
    <source>
        <dbReference type="Proteomes" id="UP000053660"/>
    </source>
</evidence>
<sequence>MLSNTAQGCRQMYIICNTPAGYARSNMVFNANPPPTLIGKNVKALISCFQGSWRTLQRGFYIYVNNVRCFATK</sequence>
<dbReference type="EMBL" id="KN558454">
    <property type="protein sequence ID" value="KHJ87135.1"/>
    <property type="molecule type" value="Genomic_DNA"/>
</dbReference>
<proteinExistence type="predicted"/>
<evidence type="ECO:0000313" key="1">
    <source>
        <dbReference type="EMBL" id="KHJ87135.1"/>
    </source>
</evidence>
<keyword evidence="2" id="KW-1185">Reference proteome</keyword>
<gene>
    <name evidence="1" type="ORF">OESDEN_13095</name>
</gene>
<dbReference type="Proteomes" id="UP000053660">
    <property type="component" value="Unassembled WGS sequence"/>
</dbReference>
<accession>A0A0B1SVF6</accession>
<dbReference type="OrthoDB" id="5795513at2759"/>
<dbReference type="AlphaFoldDB" id="A0A0B1SVF6"/>
<protein>
    <submittedName>
        <fullName evidence="1">Uncharacterized protein</fullName>
    </submittedName>
</protein>